<name>A0A2D2DTR7_9BURK</name>
<dbReference type="SUPFAM" id="SSF53474">
    <property type="entry name" value="alpha/beta-Hydrolases"/>
    <property type="match status" value="1"/>
</dbReference>
<reference evidence="3" key="1">
    <citation type="submission" date="2017-10" db="EMBL/GenBank/DDBJ databases">
        <title>Massilia psychrophilum sp. nov., a novel purple-pigmented bacterium isolated from Tianshan glacier, Xinjiang Municipality, China.</title>
        <authorList>
            <person name="Wang H."/>
        </authorList>
    </citation>
    <scope>NUCLEOTIDE SEQUENCE [LARGE SCALE GENOMIC DNA]</scope>
    <source>
        <strain evidence="3">B2</strain>
    </source>
</reference>
<dbReference type="AlphaFoldDB" id="A0A2D2DTR7"/>
<protein>
    <submittedName>
        <fullName evidence="3">Alpha/beta hydrolase</fullName>
    </submittedName>
</protein>
<evidence type="ECO:0000313" key="4">
    <source>
        <dbReference type="Proteomes" id="UP000229897"/>
    </source>
</evidence>
<dbReference type="EMBL" id="CP024608">
    <property type="protein sequence ID" value="ATQ78367.1"/>
    <property type="molecule type" value="Genomic_DNA"/>
</dbReference>
<feature type="domain" description="BD-FAE-like" evidence="2">
    <location>
        <begin position="16"/>
        <end position="210"/>
    </location>
</feature>
<dbReference type="Pfam" id="PF20434">
    <property type="entry name" value="BD-FAE"/>
    <property type="match status" value="1"/>
</dbReference>
<dbReference type="GO" id="GO:0016787">
    <property type="term" value="F:hydrolase activity"/>
    <property type="evidence" value="ECO:0007669"/>
    <property type="project" value="UniProtKB-KW"/>
</dbReference>
<proteinExistence type="predicted"/>
<dbReference type="RefSeq" id="WP_099881337.1">
    <property type="nucleotide sequence ID" value="NZ_CP024608.1"/>
</dbReference>
<evidence type="ECO:0000256" key="1">
    <source>
        <dbReference type="ARBA" id="ARBA00022801"/>
    </source>
</evidence>
<dbReference type="OrthoDB" id="255603at2"/>
<keyword evidence="1 3" id="KW-0378">Hydrolase</keyword>
<organism evidence="3 4">
    <name type="scientific">Massilia violaceinigra</name>
    <dbReference type="NCBI Taxonomy" id="2045208"/>
    <lineage>
        <taxon>Bacteria</taxon>
        <taxon>Pseudomonadati</taxon>
        <taxon>Pseudomonadota</taxon>
        <taxon>Betaproteobacteria</taxon>
        <taxon>Burkholderiales</taxon>
        <taxon>Oxalobacteraceae</taxon>
        <taxon>Telluria group</taxon>
        <taxon>Massilia</taxon>
    </lineage>
</organism>
<dbReference type="InterPro" id="IPR050300">
    <property type="entry name" value="GDXG_lipolytic_enzyme"/>
</dbReference>
<dbReference type="InterPro" id="IPR049492">
    <property type="entry name" value="BD-FAE-like_dom"/>
</dbReference>
<dbReference type="Proteomes" id="UP000229897">
    <property type="component" value="Chromosome"/>
</dbReference>
<sequence length="265" mass="28140">MMRTFHYGACESQVGDLYIPEPSMPAVVCLLHGGFWRMPYGREEMSAIAADLVSRGFAVWNIEYRRIGSPGGGWPGTLEDIAAAIDHLATLAADEAGLDLRRVAVVGHSAGGHLALCASAQRAEADGRFAPHKVFPTAVAGLAAVVDVHATFTLKSGNNAVSALLGGSPSEHPIRYAQASPLALLPLQVRQLILHGTEDDALPVEQSREYVKAARHAGDSVDYVELPGMGHMEYLDPASEAHDALCKWLDIVLASADPGRATNIS</sequence>
<keyword evidence="4" id="KW-1185">Reference proteome</keyword>
<accession>A0A2D2DTR7</accession>
<dbReference type="Gene3D" id="3.40.50.1820">
    <property type="entry name" value="alpha/beta hydrolase"/>
    <property type="match status" value="1"/>
</dbReference>
<evidence type="ECO:0000313" key="3">
    <source>
        <dbReference type="EMBL" id="ATQ78367.1"/>
    </source>
</evidence>
<evidence type="ECO:0000259" key="2">
    <source>
        <dbReference type="Pfam" id="PF20434"/>
    </source>
</evidence>
<dbReference type="KEGG" id="mass:CR152_30550"/>
<dbReference type="PANTHER" id="PTHR48081">
    <property type="entry name" value="AB HYDROLASE SUPERFAMILY PROTEIN C4A8.06C"/>
    <property type="match status" value="1"/>
</dbReference>
<gene>
    <name evidence="3" type="ORF">CR152_30550</name>
</gene>
<dbReference type="InterPro" id="IPR029058">
    <property type="entry name" value="AB_hydrolase_fold"/>
</dbReference>